<dbReference type="EMBL" id="CP003250">
    <property type="protein sequence ID" value="AFV77370.1"/>
    <property type="molecule type" value="Genomic_DNA"/>
</dbReference>
<accession>K7R253</accession>
<gene>
    <name evidence="1" type="ORF">Theos_2386</name>
</gene>
<name>K7R253_THEOS</name>
<dbReference type="AlphaFoldDB" id="K7R253"/>
<dbReference type="RefSeq" id="WP_015065365.1">
    <property type="nucleotide sequence ID" value="NC_019387.1"/>
</dbReference>
<keyword evidence="1" id="KW-0614">Plasmid</keyword>
<dbReference type="KEGG" id="tos:Theos_2386"/>
<proteinExistence type="predicted"/>
<sequence length="174" mass="18894">MTLQANGRVVGEMTLFLVRHAPAEPLLEGQEDAARPLTPQGERRFRKAVRGLKRLGLRCGRVYHSPLLRAVQTAELLLDWADGPSEVTPLLAAPPGEELLELLATGENGVGVALVGHEPWLSQLAAWLLLGERAGEEAFVLKKGGVVWLEGVPRPGGMRLRAWLPPRVLRKVGG</sequence>
<dbReference type="CDD" id="cd07067">
    <property type="entry name" value="HP_PGM_like"/>
    <property type="match status" value="1"/>
</dbReference>
<keyword evidence="2" id="KW-1185">Reference proteome</keyword>
<dbReference type="Gene3D" id="3.40.50.1240">
    <property type="entry name" value="Phosphoglycerate mutase-like"/>
    <property type="match status" value="1"/>
</dbReference>
<reference evidence="1 2" key="1">
    <citation type="journal article" date="2013" name="Genome Announc.">
        <title>Whole Genome Sequencing of Thermus oshimai JL-2 and Thermus thermophilus JL-18, Incomplete Denitrifiers from the United States Great Basin.</title>
        <authorList>
            <person name="Murugapiran S.K."/>
            <person name="Huntemann M."/>
            <person name="Wei C.L."/>
            <person name="Han J."/>
            <person name="Detter J.C."/>
            <person name="Han C.S."/>
            <person name="Erkkila T.H."/>
            <person name="Teshima H."/>
            <person name="Chen A."/>
            <person name="Kyrpides N."/>
            <person name="Mavrommatis K."/>
            <person name="Markowitz V."/>
            <person name="Szeto E."/>
            <person name="Ivanova N."/>
            <person name="Pagani I."/>
            <person name="Lam J."/>
            <person name="McDonald A.I."/>
            <person name="Dodsworth J.A."/>
            <person name="Pati A."/>
            <person name="Goodwin L."/>
            <person name="Peters L."/>
            <person name="Pitluck S."/>
            <person name="Woyke T."/>
            <person name="Hedlund B.P."/>
        </authorList>
    </citation>
    <scope>NUCLEOTIDE SEQUENCE</scope>
    <source>
        <strain evidence="1 2">JL-2</strain>
        <plasmid evidence="1">pTHEOS01</plasmid>
    </source>
</reference>
<dbReference type="HOGENOM" id="CLU_084603_3_1_0"/>
<dbReference type="Pfam" id="PF00300">
    <property type="entry name" value="His_Phos_1"/>
    <property type="match status" value="1"/>
</dbReference>
<evidence type="ECO:0000313" key="2">
    <source>
        <dbReference type="Proteomes" id="UP000000211"/>
    </source>
</evidence>
<evidence type="ECO:0000313" key="1">
    <source>
        <dbReference type="EMBL" id="AFV77370.1"/>
    </source>
</evidence>
<dbReference type="InterPro" id="IPR029033">
    <property type="entry name" value="His_PPase_superfam"/>
</dbReference>
<dbReference type="SMART" id="SM00855">
    <property type="entry name" value="PGAM"/>
    <property type="match status" value="1"/>
</dbReference>
<dbReference type="Proteomes" id="UP000000211">
    <property type="component" value="Plasmid pTHEOS01"/>
</dbReference>
<dbReference type="SUPFAM" id="SSF53254">
    <property type="entry name" value="Phosphoglycerate mutase-like"/>
    <property type="match status" value="1"/>
</dbReference>
<dbReference type="InterPro" id="IPR013078">
    <property type="entry name" value="His_Pase_superF_clade-1"/>
</dbReference>
<dbReference type="PATRIC" id="fig|751945.3.peg.2325"/>
<protein>
    <submittedName>
        <fullName evidence="1">Phosphohistidine phosphatase SixA</fullName>
    </submittedName>
</protein>
<organism evidence="1 2">
    <name type="scientific">Thermus oshimai JL-2</name>
    <dbReference type="NCBI Taxonomy" id="751945"/>
    <lineage>
        <taxon>Bacteria</taxon>
        <taxon>Thermotogati</taxon>
        <taxon>Deinococcota</taxon>
        <taxon>Deinococci</taxon>
        <taxon>Thermales</taxon>
        <taxon>Thermaceae</taxon>
        <taxon>Thermus</taxon>
    </lineage>
</organism>
<geneLocation type="plasmid" evidence="1 2">
    <name>pTHEOS01</name>
</geneLocation>